<dbReference type="RefSeq" id="XP_024725243.1">
    <property type="nucleotide sequence ID" value="XM_024867248.1"/>
</dbReference>
<keyword evidence="6" id="KW-0963">Cytoplasm</keyword>
<gene>
    <name evidence="11" type="ORF">M430DRAFT_38460</name>
</gene>
<evidence type="ECO:0000313" key="11">
    <source>
        <dbReference type="EMBL" id="PSS27718.1"/>
    </source>
</evidence>
<dbReference type="AlphaFoldDB" id="A0A2T3BEG9"/>
<dbReference type="InterPro" id="IPR046985">
    <property type="entry name" value="IP5"/>
</dbReference>
<dbReference type="PANTHER" id="PTHR11200:SF257">
    <property type="entry name" value="PHOSPHOINOSITIDE 5-PHOSPHATASE"/>
    <property type="match status" value="1"/>
</dbReference>
<dbReference type="EMBL" id="KZ679006">
    <property type="protein sequence ID" value="PSS27718.1"/>
    <property type="molecule type" value="Genomic_DNA"/>
</dbReference>
<dbReference type="Pfam" id="PF22669">
    <property type="entry name" value="Exo_endo_phos2"/>
    <property type="match status" value="1"/>
</dbReference>
<sequence>MSIRVLLNDRSNLTRSIALVTPTHALIFRHTPSTNDSSGNGSLTSTSRTSLDNNGASVPKCMVEFSEVSSVDLSDYRTLSPLPVHGTLGLITINNDVFLCLVTGAAKVATVRPGETVDKIYAVEFYCLNSSNYDHSLSDNLDPYAIDEQDNYQSLSRREPVEHPCMELQKLLGNGSFYFSTDFDLTNRLQDRATETSTFDTDNLDESFLWNSYMISPLVRFRSRLVAREREALDRSGILTSAIRGFVLTITIPPSSAPVRASRTGLPSSLTLISRLSCRRAGTRFNSRGIDDDGNVANFVESETIYWSPSAAAPVSAGSSSNERPAGLCFSYAQIRGSVPVFWEQAAGLIPGQQKITITRSAEGTQPAFDKHFRELEHDYGAVHVVNLLSETKPGEAELTKLYRYGVRHSALNHPGQKTSRDHQLLRETEFDFHAETKGPTGYEAASTIRRLIENSADGFAYYLSEDIEDPSDYPGEKPRRRTVAVLQQEGVFRTNCLDCLDRTNLIQTIISQMAIEAFLGHRAERATSDFWMRHSSLWADNGDALSRIYAGTGALKSSFTRHGKMSLAGAIADARKSAARLYINNFADKARQNTIDILLGRLVGQTPVHLFDPINDYVTAELAKRSSEYQSSAVINIWAGTFNLNGRTSGISEDLSSWLCPDVEPSQQNPEIVAVGFQEIVELSPQQIMNSDPTRKKAWEMAVQKTLNLHARAAGSEHYVLLRSGQLVGAALCIFVKASVLRHIKNVEGSIKKTGMSGMAGNKGAVAIRMEYENTQICFVTAHLAAGFANYEERNRDYNTIHHGLRFQRNRGIDDHDTVIWMGDFNYRIGLGSEKVKQLIQKGDLEALYENDQLNLQMVAGLTFPYYSESRITFNPTYKYDIGEDRYDTSEKARIPAWTDRILRKGSNLRQINYNTAPLRFSDHRPVWATFQCTVSIVDEGIRESLSREIYEKRRAEVDSTEAGLDDSDDEDLIGYDPIEPGLPPASSDKRKWWLDNGRPARSDLKPPQPGAIPNPNRPSNPFAPTDEPDWVTVPRMPPRPPSQSSISSLPPRPSSNPPRKLPPPPTPSLAASATPNLSQPSLPFRTGTDPTPPPLPRRPSLSPSTTTTTTSTTSSKNPPPPPLTRKPVHLTSSPPPSQTPSSPQPQPIPRKPPQPPRPGRDEGPRPGLPPRPQRDLLGEDEGGLEGWEALRPG</sequence>
<dbReference type="PANTHER" id="PTHR11200">
    <property type="entry name" value="INOSITOL 5-PHOSPHATASE"/>
    <property type="match status" value="1"/>
</dbReference>
<comment type="similarity">
    <text evidence="2">Belongs to the synaptojanin family.</text>
</comment>
<dbReference type="InterPro" id="IPR000300">
    <property type="entry name" value="IPPc"/>
</dbReference>
<dbReference type="InterPro" id="IPR036691">
    <property type="entry name" value="Endo/exonu/phosph_ase_sf"/>
</dbReference>
<feature type="region of interest" description="Disordered" evidence="9">
    <location>
        <begin position="956"/>
        <end position="1195"/>
    </location>
</feature>
<dbReference type="STRING" id="857342.A0A2T3BEG9"/>
<reference evidence="11 12" key="1">
    <citation type="journal article" date="2018" name="New Phytol.">
        <title>Comparative genomics and transcriptomics depict ericoid mycorrhizal fungi as versatile saprotrophs and plant mutualists.</title>
        <authorList>
            <person name="Martino E."/>
            <person name="Morin E."/>
            <person name="Grelet G.A."/>
            <person name="Kuo A."/>
            <person name="Kohler A."/>
            <person name="Daghino S."/>
            <person name="Barry K.W."/>
            <person name="Cichocki N."/>
            <person name="Clum A."/>
            <person name="Dockter R.B."/>
            <person name="Hainaut M."/>
            <person name="Kuo R.C."/>
            <person name="LaButti K."/>
            <person name="Lindahl B.D."/>
            <person name="Lindquist E.A."/>
            <person name="Lipzen A."/>
            <person name="Khouja H.R."/>
            <person name="Magnuson J."/>
            <person name="Murat C."/>
            <person name="Ohm R.A."/>
            <person name="Singer S.W."/>
            <person name="Spatafora J.W."/>
            <person name="Wang M."/>
            <person name="Veneault-Fourrey C."/>
            <person name="Henrissat B."/>
            <person name="Grigoriev I.V."/>
            <person name="Martin F.M."/>
            <person name="Perotto S."/>
        </authorList>
    </citation>
    <scope>NUCLEOTIDE SEQUENCE [LARGE SCALE GENOMIC DNA]</scope>
    <source>
        <strain evidence="11 12">ATCC 22711</strain>
    </source>
</reference>
<dbReference type="Pfam" id="PF02383">
    <property type="entry name" value="Syja_N"/>
    <property type="match status" value="1"/>
</dbReference>
<dbReference type="GO" id="GO:0016020">
    <property type="term" value="C:membrane"/>
    <property type="evidence" value="ECO:0007669"/>
    <property type="project" value="TreeGrafter"/>
</dbReference>
<evidence type="ECO:0000256" key="1">
    <source>
        <dbReference type="ARBA" id="ARBA00004496"/>
    </source>
</evidence>
<comment type="similarity">
    <text evidence="3">In the central section; belongs to the inositol 1,4,5-trisphosphate 5-phosphatase family.</text>
</comment>
<dbReference type="GeneID" id="36575329"/>
<feature type="region of interest" description="Disordered" evidence="9">
    <location>
        <begin position="30"/>
        <end position="51"/>
    </location>
</feature>
<dbReference type="PROSITE" id="PS50275">
    <property type="entry name" value="SAC"/>
    <property type="match status" value="1"/>
</dbReference>
<evidence type="ECO:0000256" key="8">
    <source>
        <dbReference type="ARBA" id="ARBA00022927"/>
    </source>
</evidence>
<dbReference type="FunFam" id="3.60.10.10:FF:000029">
    <property type="entry name" value="Inositol polyphosphate 5-phosphatase"/>
    <property type="match status" value="1"/>
</dbReference>
<dbReference type="GO" id="GO:0046856">
    <property type="term" value="P:phosphatidylinositol dephosphorylation"/>
    <property type="evidence" value="ECO:0007669"/>
    <property type="project" value="InterPro"/>
</dbReference>
<dbReference type="OrthoDB" id="405996at2759"/>
<feature type="compositionally biased region" description="Pro residues" evidence="9">
    <location>
        <begin position="1135"/>
        <end position="1159"/>
    </location>
</feature>
<protein>
    <recommendedName>
        <fullName evidence="4">phosphoinositide 5-phosphatase</fullName>
        <ecNumber evidence="4">3.1.3.36</ecNumber>
    </recommendedName>
</protein>
<dbReference type="GO" id="GO:0015031">
    <property type="term" value="P:protein transport"/>
    <property type="evidence" value="ECO:0007669"/>
    <property type="project" value="UniProtKB-KW"/>
</dbReference>
<keyword evidence="12" id="KW-1185">Reference proteome</keyword>
<dbReference type="GO" id="GO:0043813">
    <property type="term" value="F:phosphatidylinositol-3,5-bisphosphate 5-phosphatase activity"/>
    <property type="evidence" value="ECO:0007669"/>
    <property type="project" value="TreeGrafter"/>
</dbReference>
<evidence type="ECO:0000256" key="2">
    <source>
        <dbReference type="ARBA" id="ARBA00008943"/>
    </source>
</evidence>
<keyword evidence="5" id="KW-0813">Transport</keyword>
<dbReference type="Proteomes" id="UP000241818">
    <property type="component" value="Unassembled WGS sequence"/>
</dbReference>
<feature type="compositionally biased region" description="Pro residues" evidence="9">
    <location>
        <begin position="1008"/>
        <end position="1020"/>
    </location>
</feature>
<feature type="domain" description="SAC" evidence="10">
    <location>
        <begin position="168"/>
        <end position="552"/>
    </location>
</feature>
<feature type="compositionally biased region" description="Low complexity" evidence="9">
    <location>
        <begin position="1100"/>
        <end position="1118"/>
    </location>
</feature>
<feature type="compositionally biased region" description="Acidic residues" evidence="9">
    <location>
        <begin position="965"/>
        <end position="975"/>
    </location>
</feature>
<dbReference type="GO" id="GO:0004439">
    <property type="term" value="F:phosphatidylinositol-4,5-bisphosphate 5-phosphatase activity"/>
    <property type="evidence" value="ECO:0007669"/>
    <property type="project" value="UniProtKB-EC"/>
</dbReference>
<organism evidence="11 12">
    <name type="scientific">Amorphotheca resinae ATCC 22711</name>
    <dbReference type="NCBI Taxonomy" id="857342"/>
    <lineage>
        <taxon>Eukaryota</taxon>
        <taxon>Fungi</taxon>
        <taxon>Dikarya</taxon>
        <taxon>Ascomycota</taxon>
        <taxon>Pezizomycotina</taxon>
        <taxon>Leotiomycetes</taxon>
        <taxon>Helotiales</taxon>
        <taxon>Amorphothecaceae</taxon>
        <taxon>Amorphotheca</taxon>
    </lineage>
</organism>
<dbReference type="FunCoup" id="A0A2T3BEG9">
    <property type="interactions" value="356"/>
</dbReference>
<evidence type="ECO:0000256" key="3">
    <source>
        <dbReference type="ARBA" id="ARBA00009678"/>
    </source>
</evidence>
<evidence type="ECO:0000256" key="5">
    <source>
        <dbReference type="ARBA" id="ARBA00022448"/>
    </source>
</evidence>
<keyword evidence="8" id="KW-0653">Protein transport</keyword>
<evidence type="ECO:0000256" key="4">
    <source>
        <dbReference type="ARBA" id="ARBA00013044"/>
    </source>
</evidence>
<dbReference type="InterPro" id="IPR002013">
    <property type="entry name" value="SAC_dom"/>
</dbReference>
<dbReference type="InParanoid" id="A0A2T3BEG9"/>
<feature type="compositionally biased region" description="Polar residues" evidence="9">
    <location>
        <begin position="31"/>
        <end position="51"/>
    </location>
</feature>
<dbReference type="PRINTS" id="PR01217">
    <property type="entry name" value="PRICHEXTENSN"/>
</dbReference>
<evidence type="ECO:0000259" key="10">
    <source>
        <dbReference type="PROSITE" id="PS50275"/>
    </source>
</evidence>
<evidence type="ECO:0000313" key="12">
    <source>
        <dbReference type="Proteomes" id="UP000241818"/>
    </source>
</evidence>
<keyword evidence="7" id="KW-0378">Hydrolase</keyword>
<name>A0A2T3BEG9_AMORE</name>
<evidence type="ECO:0000256" key="7">
    <source>
        <dbReference type="ARBA" id="ARBA00022801"/>
    </source>
</evidence>
<dbReference type="EC" id="3.1.3.36" evidence="4"/>
<feature type="compositionally biased region" description="Pro residues" evidence="9">
    <location>
        <begin position="1052"/>
        <end position="1069"/>
    </location>
</feature>
<accession>A0A2T3BEG9</accession>
<evidence type="ECO:0000256" key="9">
    <source>
        <dbReference type="SAM" id="MobiDB-lite"/>
    </source>
</evidence>
<dbReference type="SUPFAM" id="SSF56219">
    <property type="entry name" value="DNase I-like"/>
    <property type="match status" value="1"/>
</dbReference>
<dbReference type="Gene3D" id="3.60.10.10">
    <property type="entry name" value="Endonuclease/exonuclease/phosphatase"/>
    <property type="match status" value="1"/>
</dbReference>
<feature type="compositionally biased region" description="Basic and acidic residues" evidence="9">
    <location>
        <begin position="989"/>
        <end position="1006"/>
    </location>
</feature>
<evidence type="ECO:0000256" key="6">
    <source>
        <dbReference type="ARBA" id="ARBA00022490"/>
    </source>
</evidence>
<dbReference type="SMART" id="SM00128">
    <property type="entry name" value="IPPc"/>
    <property type="match status" value="1"/>
</dbReference>
<comment type="subcellular location">
    <subcellularLocation>
        <location evidence="1">Cytoplasm</location>
    </subcellularLocation>
</comment>
<dbReference type="GO" id="GO:0005737">
    <property type="term" value="C:cytoplasm"/>
    <property type="evidence" value="ECO:0007669"/>
    <property type="project" value="UniProtKB-SubCell"/>
</dbReference>
<proteinExistence type="inferred from homology"/>